<evidence type="ECO:0000256" key="3">
    <source>
        <dbReference type="ARBA" id="ARBA00022475"/>
    </source>
</evidence>
<evidence type="ECO:0000313" key="14">
    <source>
        <dbReference type="EMBL" id="NIC08029.1"/>
    </source>
</evidence>
<keyword evidence="5" id="KW-0677">Repeat</keyword>
<keyword evidence="4 10" id="KW-0812">Transmembrane</keyword>
<comment type="caution">
    <text evidence="14">The sequence shown here is derived from an EMBL/GenBank/DDBJ whole genome shotgun (WGS) entry which is preliminary data.</text>
</comment>
<dbReference type="InterPro" id="IPR016169">
    <property type="entry name" value="FAD-bd_PCMH_sub2"/>
</dbReference>
<keyword evidence="8 10" id="KW-0472">Membrane</keyword>
<evidence type="ECO:0000259" key="13">
    <source>
        <dbReference type="PROSITE" id="PS51846"/>
    </source>
</evidence>
<dbReference type="RefSeq" id="WP_167120182.1">
    <property type="nucleotide sequence ID" value="NZ_JAAQTO010000068.1"/>
</dbReference>
<feature type="transmembrane region" description="Helical" evidence="11">
    <location>
        <begin position="6"/>
        <end position="26"/>
    </location>
</feature>
<dbReference type="SMART" id="SM01091">
    <property type="entry name" value="CorC_HlyC"/>
    <property type="match status" value="1"/>
</dbReference>
<feature type="transmembrane region" description="Helical" evidence="11">
    <location>
        <begin position="63"/>
        <end position="91"/>
    </location>
</feature>
<dbReference type="InterPro" id="IPR002550">
    <property type="entry name" value="CNNM"/>
</dbReference>
<dbReference type="Pfam" id="PF00571">
    <property type="entry name" value="CBS"/>
    <property type="match status" value="2"/>
</dbReference>
<accession>A0ABX0PX49</accession>
<proteinExistence type="inferred from homology"/>
<dbReference type="PANTHER" id="PTHR22777">
    <property type="entry name" value="HEMOLYSIN-RELATED"/>
    <property type="match status" value="1"/>
</dbReference>
<name>A0ABX0PX49_9GAMM</name>
<protein>
    <submittedName>
        <fullName evidence="14">HlyC/CorC family transporter</fullName>
    </submittedName>
</protein>
<reference evidence="14 15" key="1">
    <citation type="submission" date="2020-03" db="EMBL/GenBank/DDBJ databases">
        <title>Identification of Halomonas strains.</title>
        <authorList>
            <person name="Xiao Z."/>
            <person name="Dong F."/>
            <person name="Wang Z."/>
            <person name="Zhao J.-Y."/>
        </authorList>
    </citation>
    <scope>NUCLEOTIDE SEQUENCE [LARGE SCALE GENOMIC DNA]</scope>
    <source>
        <strain evidence="14 15">DX6</strain>
    </source>
</reference>
<dbReference type="Proteomes" id="UP001318321">
    <property type="component" value="Unassembled WGS sequence"/>
</dbReference>
<dbReference type="Pfam" id="PF01595">
    <property type="entry name" value="CNNM"/>
    <property type="match status" value="1"/>
</dbReference>
<evidence type="ECO:0000256" key="2">
    <source>
        <dbReference type="ARBA" id="ARBA00006337"/>
    </source>
</evidence>
<dbReference type="InterPro" id="IPR000644">
    <property type="entry name" value="CBS_dom"/>
</dbReference>
<keyword evidence="6 10" id="KW-1133">Transmembrane helix</keyword>
<evidence type="ECO:0000256" key="9">
    <source>
        <dbReference type="PROSITE-ProRule" id="PRU00703"/>
    </source>
</evidence>
<comment type="similarity">
    <text evidence="2">Belongs to the UPF0053 family.</text>
</comment>
<keyword evidence="3" id="KW-1003">Cell membrane</keyword>
<feature type="domain" description="CNNM transmembrane" evidence="13">
    <location>
        <begin position="3"/>
        <end position="193"/>
    </location>
</feature>
<dbReference type="SUPFAM" id="SSF54631">
    <property type="entry name" value="CBS-domain pair"/>
    <property type="match status" value="1"/>
</dbReference>
<dbReference type="InterPro" id="IPR046342">
    <property type="entry name" value="CBS_dom_sf"/>
</dbReference>
<dbReference type="EMBL" id="JAAQTO010000068">
    <property type="protein sequence ID" value="NIC08029.1"/>
    <property type="molecule type" value="Genomic_DNA"/>
</dbReference>
<keyword evidence="15" id="KW-1185">Reference proteome</keyword>
<dbReference type="InterPro" id="IPR036318">
    <property type="entry name" value="FAD-bd_PCMH-like_sf"/>
</dbReference>
<evidence type="ECO:0000256" key="10">
    <source>
        <dbReference type="PROSITE-ProRule" id="PRU01193"/>
    </source>
</evidence>
<evidence type="ECO:0000256" key="8">
    <source>
        <dbReference type="ARBA" id="ARBA00023136"/>
    </source>
</evidence>
<organism evidence="14 15">
    <name type="scientific">Billgrantia bachuensis</name>
    <dbReference type="NCBI Taxonomy" id="2717286"/>
    <lineage>
        <taxon>Bacteria</taxon>
        <taxon>Pseudomonadati</taxon>
        <taxon>Pseudomonadota</taxon>
        <taxon>Gammaproteobacteria</taxon>
        <taxon>Oceanospirillales</taxon>
        <taxon>Halomonadaceae</taxon>
        <taxon>Billgrantia</taxon>
    </lineage>
</organism>
<feature type="transmembrane region" description="Helical" evidence="11">
    <location>
        <begin position="97"/>
        <end position="114"/>
    </location>
</feature>
<dbReference type="InterPro" id="IPR044751">
    <property type="entry name" value="Ion_transp-like_CBS"/>
</dbReference>
<evidence type="ECO:0000256" key="4">
    <source>
        <dbReference type="ARBA" id="ARBA00022692"/>
    </source>
</evidence>
<evidence type="ECO:0000256" key="11">
    <source>
        <dbReference type="SAM" id="Phobius"/>
    </source>
</evidence>
<evidence type="ECO:0000259" key="12">
    <source>
        <dbReference type="PROSITE" id="PS51371"/>
    </source>
</evidence>
<keyword evidence="7 9" id="KW-0129">CBS domain</keyword>
<dbReference type="NCBIfam" id="NF008604">
    <property type="entry name" value="PRK11573.1"/>
    <property type="match status" value="1"/>
</dbReference>
<evidence type="ECO:0000256" key="6">
    <source>
        <dbReference type="ARBA" id="ARBA00022989"/>
    </source>
</evidence>
<dbReference type="CDD" id="cd04590">
    <property type="entry name" value="CBS_pair_CorC_HlyC_assoc"/>
    <property type="match status" value="1"/>
</dbReference>
<feature type="domain" description="CBS" evidence="12">
    <location>
        <begin position="210"/>
        <end position="272"/>
    </location>
</feature>
<dbReference type="Gene3D" id="3.10.580.10">
    <property type="entry name" value="CBS-domain"/>
    <property type="match status" value="1"/>
</dbReference>
<gene>
    <name evidence="14" type="ORF">HBJ55_21635</name>
</gene>
<dbReference type="PROSITE" id="PS51371">
    <property type="entry name" value="CBS"/>
    <property type="match status" value="2"/>
</dbReference>
<feature type="transmembrane region" description="Helical" evidence="11">
    <location>
        <begin position="126"/>
        <end position="148"/>
    </location>
</feature>
<evidence type="ECO:0000256" key="5">
    <source>
        <dbReference type="ARBA" id="ARBA00022737"/>
    </source>
</evidence>
<dbReference type="Pfam" id="PF03471">
    <property type="entry name" value="CorC_HlyC"/>
    <property type="match status" value="1"/>
</dbReference>
<dbReference type="InterPro" id="IPR005170">
    <property type="entry name" value="Transptr-assoc_dom"/>
</dbReference>
<evidence type="ECO:0000313" key="15">
    <source>
        <dbReference type="Proteomes" id="UP001318321"/>
    </source>
</evidence>
<dbReference type="PANTHER" id="PTHR22777:SF32">
    <property type="entry name" value="UPF0053 INNER MEMBRANE PROTEIN YFJD"/>
    <property type="match status" value="1"/>
</dbReference>
<dbReference type="PROSITE" id="PS51846">
    <property type="entry name" value="CNNM"/>
    <property type="match status" value="1"/>
</dbReference>
<dbReference type="Gene3D" id="3.30.465.10">
    <property type="match status" value="1"/>
</dbReference>
<comment type="subcellular location">
    <subcellularLocation>
        <location evidence="1">Cell membrane</location>
        <topology evidence="1">Multi-pass membrane protein</topology>
    </subcellularLocation>
</comment>
<sequence length="428" mass="47549">MSDDFPLGLLFGLLFLLVCLSAFFSSSETGMMSINRYRLNHEANSGDSRARRVLRLLARPDRLIGVILIGNNLVNNLAAAIATVLAIHFFGDVTGPAVAPLILTIVILIFAEVSPKTYAAIKPERVAYPSSLILEPLLKLLYPLVWLVNAVSNGLLRLLGVKSIEGGADSLTRDELRTVVHEAGTLIPRRHQAMLLSILDLENVTVNDIMVPRHEVVGIDLDDELEAILVQIRTSQHTRLPVFKGDINNIIGMLHLRNAARFLSRDEVTKASIVQEAREPYFIPESTPLHTQLLNFQKQKRRIGIVVDEYGDVEGLVTLEDILEEIVGEFTTDVAGQDQEIHRQEDGSHVIDGTANIRDINRALGWKLTTDGPKTLNGLILEHLEAFPDGPACLQIGNVRMEILEVRDNLITSARCWQVVRSGRQRQQ</sequence>
<evidence type="ECO:0000256" key="1">
    <source>
        <dbReference type="ARBA" id="ARBA00004651"/>
    </source>
</evidence>
<feature type="domain" description="CBS" evidence="12">
    <location>
        <begin position="276"/>
        <end position="334"/>
    </location>
</feature>
<evidence type="ECO:0000256" key="7">
    <source>
        <dbReference type="ARBA" id="ARBA00023122"/>
    </source>
</evidence>
<dbReference type="SUPFAM" id="SSF56176">
    <property type="entry name" value="FAD-binding/transporter-associated domain-like"/>
    <property type="match status" value="1"/>
</dbReference>